<name>A0ABT8C4B9_9BACT</name>
<dbReference type="SMART" id="SM00354">
    <property type="entry name" value="HTH_LACI"/>
    <property type="match status" value="1"/>
</dbReference>
<dbReference type="InterPro" id="IPR010982">
    <property type="entry name" value="Lambda_DNA-bd_dom_sf"/>
</dbReference>
<protein>
    <submittedName>
        <fullName evidence="5">LacI family DNA-binding transcriptional regulator</fullName>
    </submittedName>
</protein>
<dbReference type="PANTHER" id="PTHR30146:SF109">
    <property type="entry name" value="HTH-TYPE TRANSCRIPTIONAL REGULATOR GALS"/>
    <property type="match status" value="1"/>
</dbReference>
<reference evidence="6" key="1">
    <citation type="journal article" date="2019" name="Int. J. Syst. Evol. Microbiol.">
        <title>The Global Catalogue of Microorganisms (GCM) 10K type strain sequencing project: providing services to taxonomists for standard genome sequencing and annotation.</title>
        <authorList>
            <consortium name="The Broad Institute Genomics Platform"/>
            <consortium name="The Broad Institute Genome Sequencing Center for Infectious Disease"/>
            <person name="Wu L."/>
            <person name="Ma J."/>
        </authorList>
    </citation>
    <scope>NUCLEOTIDE SEQUENCE [LARGE SCALE GENOMIC DNA]</scope>
    <source>
        <strain evidence="6">CECT 7706</strain>
    </source>
</reference>
<dbReference type="Gene3D" id="3.40.50.2300">
    <property type="match status" value="2"/>
</dbReference>
<keyword evidence="2 5" id="KW-0238">DNA-binding</keyword>
<dbReference type="Pfam" id="PF00356">
    <property type="entry name" value="LacI"/>
    <property type="match status" value="1"/>
</dbReference>
<accession>A0ABT8C4B9</accession>
<evidence type="ECO:0000256" key="1">
    <source>
        <dbReference type="ARBA" id="ARBA00023015"/>
    </source>
</evidence>
<evidence type="ECO:0000256" key="2">
    <source>
        <dbReference type="ARBA" id="ARBA00023125"/>
    </source>
</evidence>
<keyword evidence="3" id="KW-0804">Transcription</keyword>
<dbReference type="RefSeq" id="WP_163385124.1">
    <property type="nucleotide sequence ID" value="NZ_JAUFQS010000006.1"/>
</dbReference>
<dbReference type="PROSITE" id="PS50932">
    <property type="entry name" value="HTH_LACI_2"/>
    <property type="match status" value="1"/>
</dbReference>
<evidence type="ECO:0000313" key="6">
    <source>
        <dbReference type="Proteomes" id="UP001236663"/>
    </source>
</evidence>
<dbReference type="EMBL" id="JAUFQS010000006">
    <property type="protein sequence ID" value="MDN3687604.1"/>
    <property type="molecule type" value="Genomic_DNA"/>
</dbReference>
<dbReference type="PANTHER" id="PTHR30146">
    <property type="entry name" value="LACI-RELATED TRANSCRIPTIONAL REPRESSOR"/>
    <property type="match status" value="1"/>
</dbReference>
<keyword evidence="1" id="KW-0805">Transcription regulation</keyword>
<evidence type="ECO:0000259" key="4">
    <source>
        <dbReference type="PROSITE" id="PS50932"/>
    </source>
</evidence>
<organism evidence="5 6">
    <name type="scientific">Cyclobacterium jeungdonense</name>
    <dbReference type="NCBI Taxonomy" id="708087"/>
    <lineage>
        <taxon>Bacteria</taxon>
        <taxon>Pseudomonadati</taxon>
        <taxon>Bacteroidota</taxon>
        <taxon>Cytophagia</taxon>
        <taxon>Cytophagales</taxon>
        <taxon>Cyclobacteriaceae</taxon>
        <taxon>Cyclobacterium</taxon>
    </lineage>
</organism>
<gene>
    <name evidence="5" type="ORF">QWZ15_07185</name>
</gene>
<dbReference type="GO" id="GO:0003677">
    <property type="term" value="F:DNA binding"/>
    <property type="evidence" value="ECO:0007669"/>
    <property type="project" value="UniProtKB-KW"/>
</dbReference>
<dbReference type="Proteomes" id="UP001236663">
    <property type="component" value="Unassembled WGS sequence"/>
</dbReference>
<feature type="domain" description="HTH lacI-type" evidence="4">
    <location>
        <begin position="6"/>
        <end position="60"/>
    </location>
</feature>
<evidence type="ECO:0000256" key="3">
    <source>
        <dbReference type="ARBA" id="ARBA00023163"/>
    </source>
</evidence>
<keyword evidence="6" id="KW-1185">Reference proteome</keyword>
<dbReference type="Gene3D" id="1.10.260.40">
    <property type="entry name" value="lambda repressor-like DNA-binding domains"/>
    <property type="match status" value="1"/>
</dbReference>
<proteinExistence type="predicted"/>
<dbReference type="InterPro" id="IPR028082">
    <property type="entry name" value="Peripla_BP_I"/>
</dbReference>
<dbReference type="CDD" id="cd01392">
    <property type="entry name" value="HTH_LacI"/>
    <property type="match status" value="1"/>
</dbReference>
<dbReference type="InterPro" id="IPR000843">
    <property type="entry name" value="HTH_LacI"/>
</dbReference>
<evidence type="ECO:0000313" key="5">
    <source>
        <dbReference type="EMBL" id="MDN3687604.1"/>
    </source>
</evidence>
<dbReference type="CDD" id="cd06267">
    <property type="entry name" value="PBP1_LacI_sugar_binding-like"/>
    <property type="match status" value="1"/>
</dbReference>
<dbReference type="SUPFAM" id="SSF47413">
    <property type="entry name" value="lambda repressor-like DNA-binding domains"/>
    <property type="match status" value="1"/>
</dbReference>
<dbReference type="SUPFAM" id="SSF53822">
    <property type="entry name" value="Periplasmic binding protein-like I"/>
    <property type="match status" value="1"/>
</dbReference>
<comment type="caution">
    <text evidence="5">The sequence shown here is derived from an EMBL/GenBank/DDBJ whole genome shotgun (WGS) entry which is preliminary data.</text>
</comment>
<dbReference type="Pfam" id="PF13377">
    <property type="entry name" value="Peripla_BP_3"/>
    <property type="match status" value="1"/>
</dbReference>
<dbReference type="InterPro" id="IPR046335">
    <property type="entry name" value="LacI/GalR-like_sensor"/>
</dbReference>
<sequence>MKRRHATLSDIAKALNVSASTVSRALHDSPLIRKETKDSVIAMAKALNYQPNQQAIGLLNKKTKIIGVIVPEITGYFFATAINGLQDFVENTGYKLIIGQSNESFDQEAKLMETLSLARVDGLIISPTSETTSNIHLEKFRESGIPVVVFDRDCPNFLSDKVFVDDYEGAFQAVDYLIKTGCRKIAHLGGPANLTTCRCRKRGYLDALTQNGITPDPQLILEVPGFTPDCGEEIIRDLLDREAIPDAIFAVNDAVAIGTMPVILEKGLRIPQDISLIGFDDEPYSQYFMPSLTTVWQPVYELGLLSGRILMNHILHSPEEYDYRYELLKPELIVRQSSKPLV</sequence>